<feature type="compositionally biased region" description="Basic and acidic residues" evidence="1">
    <location>
        <begin position="52"/>
        <end position="85"/>
    </location>
</feature>
<sequence>MPSRIGKAFDPARSAAISKAKDDSMPGKAEDRAQGLAERSVNVSVVPPAEGNSEHRIRSDRSAADRRLEENDQREGLDKTERDRG</sequence>
<dbReference type="EMBL" id="JACDXJ010000001">
    <property type="protein sequence ID" value="MBA1155920.1"/>
    <property type="molecule type" value="Genomic_DNA"/>
</dbReference>
<comment type="caution">
    <text evidence="2">The sequence shown here is derived from an EMBL/GenBank/DDBJ whole genome shotgun (WGS) entry which is preliminary data.</text>
</comment>
<gene>
    <name evidence="2" type="ORF">H0S73_07230</name>
</gene>
<dbReference type="RefSeq" id="WP_181051514.1">
    <property type="nucleotide sequence ID" value="NZ_JACDXJ010000001.1"/>
</dbReference>
<organism evidence="2 3">
    <name type="scientific">Microvirga mediterraneensis</name>
    <dbReference type="NCBI Taxonomy" id="2754695"/>
    <lineage>
        <taxon>Bacteria</taxon>
        <taxon>Pseudomonadati</taxon>
        <taxon>Pseudomonadota</taxon>
        <taxon>Alphaproteobacteria</taxon>
        <taxon>Hyphomicrobiales</taxon>
        <taxon>Methylobacteriaceae</taxon>
        <taxon>Microvirga</taxon>
    </lineage>
</organism>
<evidence type="ECO:0000313" key="3">
    <source>
        <dbReference type="Proteomes" id="UP000572984"/>
    </source>
</evidence>
<accession>A0A838BKE4</accession>
<reference evidence="2 3" key="1">
    <citation type="submission" date="2020-07" db="EMBL/GenBank/DDBJ databases">
        <title>Draft genome and description of Microvirga mediterraneensis Marseille-Q2068 sp. nov.</title>
        <authorList>
            <person name="Boxberger M."/>
        </authorList>
    </citation>
    <scope>NUCLEOTIDE SEQUENCE [LARGE SCALE GENOMIC DNA]</scope>
    <source>
        <strain evidence="2 3">Marseille-Q2068</strain>
    </source>
</reference>
<name>A0A838BKE4_9HYPH</name>
<dbReference type="AlphaFoldDB" id="A0A838BKE4"/>
<feature type="region of interest" description="Disordered" evidence="1">
    <location>
        <begin position="1"/>
        <end position="85"/>
    </location>
</feature>
<evidence type="ECO:0000256" key="1">
    <source>
        <dbReference type="SAM" id="MobiDB-lite"/>
    </source>
</evidence>
<protein>
    <submittedName>
        <fullName evidence="2">Uncharacterized protein</fullName>
    </submittedName>
</protein>
<keyword evidence="3" id="KW-1185">Reference proteome</keyword>
<proteinExistence type="predicted"/>
<evidence type="ECO:0000313" key="2">
    <source>
        <dbReference type="EMBL" id="MBA1155920.1"/>
    </source>
</evidence>
<feature type="compositionally biased region" description="Basic and acidic residues" evidence="1">
    <location>
        <begin position="19"/>
        <end position="33"/>
    </location>
</feature>
<dbReference type="Proteomes" id="UP000572984">
    <property type="component" value="Unassembled WGS sequence"/>
</dbReference>